<feature type="transmembrane region" description="Helical" evidence="6">
    <location>
        <begin position="92"/>
        <end position="115"/>
    </location>
</feature>
<keyword evidence="5 6" id="KW-0472">Membrane</keyword>
<evidence type="ECO:0000256" key="5">
    <source>
        <dbReference type="ARBA" id="ARBA00023136"/>
    </source>
</evidence>
<dbReference type="EMBL" id="CAJQUM010000001">
    <property type="protein sequence ID" value="CAG4885306.1"/>
    <property type="molecule type" value="Genomic_DNA"/>
</dbReference>
<gene>
    <name evidence="8" type="ORF">GTOL_13189</name>
</gene>
<organism evidence="8 9">
    <name type="scientific">Georgfuchsia toluolica</name>
    <dbReference type="NCBI Taxonomy" id="424218"/>
    <lineage>
        <taxon>Bacteria</taxon>
        <taxon>Pseudomonadati</taxon>
        <taxon>Pseudomonadota</taxon>
        <taxon>Betaproteobacteria</taxon>
        <taxon>Nitrosomonadales</taxon>
        <taxon>Sterolibacteriaceae</taxon>
        <taxon>Georgfuchsia</taxon>
    </lineage>
</organism>
<sequence>MTPSLGRRLASAAYDSLLLLGVVAVALVLPHTLIGLLFHVIAPGPVLVAHLIIVLACYFLWHWRHGGQTLAMQTWKIRLTSVTGAAPSWRQLILRFLLIWPSIGCYGAGLVWALFDRDRQFLHDRLAGTRIVFKR</sequence>
<proteinExistence type="predicted"/>
<dbReference type="AlphaFoldDB" id="A0A916J5X2"/>
<dbReference type="RefSeq" id="WP_246591010.1">
    <property type="nucleotide sequence ID" value="NZ_CAJQUM010000001.1"/>
</dbReference>
<evidence type="ECO:0000256" key="4">
    <source>
        <dbReference type="ARBA" id="ARBA00022989"/>
    </source>
</evidence>
<dbReference type="Proteomes" id="UP000742786">
    <property type="component" value="Unassembled WGS sequence"/>
</dbReference>
<evidence type="ECO:0000256" key="2">
    <source>
        <dbReference type="ARBA" id="ARBA00022475"/>
    </source>
</evidence>
<dbReference type="PANTHER" id="PTHR36115:SF10">
    <property type="entry name" value="RDD DOMAIN-CONTAINING PROTEIN"/>
    <property type="match status" value="1"/>
</dbReference>
<evidence type="ECO:0000256" key="1">
    <source>
        <dbReference type="ARBA" id="ARBA00004651"/>
    </source>
</evidence>
<keyword evidence="3 6" id="KW-0812">Transmembrane</keyword>
<evidence type="ECO:0000259" key="7">
    <source>
        <dbReference type="Pfam" id="PF06271"/>
    </source>
</evidence>
<keyword evidence="2" id="KW-1003">Cell membrane</keyword>
<dbReference type="GO" id="GO:0005886">
    <property type="term" value="C:plasma membrane"/>
    <property type="evidence" value="ECO:0007669"/>
    <property type="project" value="UniProtKB-SubCell"/>
</dbReference>
<reference evidence="8" key="1">
    <citation type="submission" date="2021-04" db="EMBL/GenBank/DDBJ databases">
        <authorList>
            <person name="Hornung B."/>
        </authorList>
    </citation>
    <scope>NUCLEOTIDE SEQUENCE</scope>
    <source>
        <strain evidence="8">G5G6</strain>
    </source>
</reference>
<keyword evidence="9" id="KW-1185">Reference proteome</keyword>
<evidence type="ECO:0000256" key="3">
    <source>
        <dbReference type="ARBA" id="ARBA00022692"/>
    </source>
</evidence>
<dbReference type="PANTHER" id="PTHR36115">
    <property type="entry name" value="PROLINE-RICH ANTIGEN HOMOLOG-RELATED"/>
    <property type="match status" value="1"/>
</dbReference>
<evidence type="ECO:0000313" key="8">
    <source>
        <dbReference type="EMBL" id="CAG4885306.1"/>
    </source>
</evidence>
<feature type="domain" description="RDD" evidence="7">
    <location>
        <begin position="2"/>
        <end position="128"/>
    </location>
</feature>
<feature type="transmembrane region" description="Helical" evidence="6">
    <location>
        <begin position="36"/>
        <end position="61"/>
    </location>
</feature>
<keyword evidence="4 6" id="KW-1133">Transmembrane helix</keyword>
<evidence type="ECO:0000256" key="6">
    <source>
        <dbReference type="SAM" id="Phobius"/>
    </source>
</evidence>
<comment type="subcellular location">
    <subcellularLocation>
        <location evidence="1">Cell membrane</location>
        <topology evidence="1">Multi-pass membrane protein</topology>
    </subcellularLocation>
</comment>
<name>A0A916J5X2_9PROT</name>
<protein>
    <submittedName>
        <fullName evidence="8">RDD family protein</fullName>
    </submittedName>
</protein>
<dbReference type="InterPro" id="IPR051791">
    <property type="entry name" value="Pra-immunoreactive"/>
</dbReference>
<comment type="caution">
    <text evidence="8">The sequence shown here is derived from an EMBL/GenBank/DDBJ whole genome shotgun (WGS) entry which is preliminary data.</text>
</comment>
<dbReference type="InterPro" id="IPR010432">
    <property type="entry name" value="RDD"/>
</dbReference>
<feature type="transmembrane region" description="Helical" evidence="6">
    <location>
        <begin position="12"/>
        <end position="29"/>
    </location>
</feature>
<accession>A0A916J5X2</accession>
<dbReference type="Pfam" id="PF06271">
    <property type="entry name" value="RDD"/>
    <property type="match status" value="1"/>
</dbReference>
<evidence type="ECO:0000313" key="9">
    <source>
        <dbReference type="Proteomes" id="UP000742786"/>
    </source>
</evidence>